<dbReference type="InterPro" id="IPR044623">
    <property type="entry name" value="HRD3"/>
</dbReference>
<feature type="chain" id="PRO_5044021469" description="Remorin C-terminal domain-containing protein" evidence="13">
    <location>
        <begin position="23"/>
        <end position="840"/>
    </location>
</feature>
<evidence type="ECO:0000256" key="3">
    <source>
        <dbReference type="ARBA" id="ARBA00022692"/>
    </source>
</evidence>
<evidence type="ECO:0000256" key="7">
    <source>
        <dbReference type="ARBA" id="ARBA00022989"/>
    </source>
</evidence>
<keyword evidence="8" id="KW-0472">Membrane</keyword>
<gene>
    <name evidence="15" type="ORF">VFH_II090400</name>
</gene>
<dbReference type="InterPro" id="IPR011990">
    <property type="entry name" value="TPR-like_helical_dom_sf"/>
</dbReference>
<feature type="region of interest" description="Disordered" evidence="12">
    <location>
        <begin position="404"/>
        <end position="426"/>
    </location>
</feature>
<evidence type="ECO:0000256" key="5">
    <source>
        <dbReference type="ARBA" id="ARBA00022737"/>
    </source>
</evidence>
<feature type="region of interest" description="Disordered" evidence="12">
    <location>
        <begin position="595"/>
        <end position="638"/>
    </location>
</feature>
<sequence length="840" mass="92532">MPTAKLFISLLCFSLLTLSVTARPYVLVLSQEDFKDEPPSDPDSSPEWDEFGDSDSHKSEEDLDPGSWRQIFEPTSTQPQPQPQSDTEALYYSAVTKLMTGDARLIEEGSGEIETAAESGYPAAQSVLGFLWGMGLLRERSKQKAFVYHHFASDGGNMQSKMALAYTYTRQDMFDKSVKLYAELAEVAVNGFLISKDSPVIEPIRLHNGAEENKEALRKSKGEEDEDFQILEYQAQKGNAAAMYKVGLFYYFGLRGLRRDHSKALSWFLKAVEKGEPRSMELLGEIYARGAGVERNYTKAFEWLTLASKHHLYSAYNGIGYLYVKGYGVDSKNYTKAKEYFEKAAENDEVGGHYNLGVMFLKGIGVKRDVRLACKYFIVAANNAIGAVSSPRLGIGAMKKSTLASRKSGTGTGTGTGSFPSPGTPNYRHCQGGVAMQKGWSSERVPLSGVRKQVGNGPAALCLSNGRTLPSKWEDAERWILSPVSGDTAGRALVPQPLRRPKSKSGPLGPPGVASLYSPAGHYFDGGGFMSASPFSAAVNASSVGFTNSSGGNGGVLPARTDPCMARSVSVHGCSQMQGQSSVPAREEKFDSFKDAGTNVSPAVSRRDMATQMSPEGSSCSTPNRRTSFSASTPPAMPVTELQSASLSKMDIRDVQVDERVTMTRWSKKHRALFIGRGSESVDSWKKKETSTRSTSWEISESSKTISKAKREEAKITAWENLQKAKAEAAIRKLEMKLEKKRASSMDKIMNKLRSAQKKAQEMRGSVLDNQTHLVARTSHKVMSFRRASQMGSLVFCLENLIVCFWIWIEVLIDGHLQIWLCKRPLNILYVMIFGNNRIW</sequence>
<comment type="subcellular location">
    <subcellularLocation>
        <location evidence="1">Endoplasmic reticulum membrane</location>
        <topology evidence="1">Single-pass membrane protein</topology>
    </subcellularLocation>
</comment>
<protein>
    <recommendedName>
        <fullName evidence="14">Remorin C-terminal domain-containing protein</fullName>
    </recommendedName>
</protein>
<evidence type="ECO:0000256" key="11">
    <source>
        <dbReference type="SAM" id="Coils"/>
    </source>
</evidence>
<reference evidence="15 16" key="1">
    <citation type="submission" date="2023-01" db="EMBL/GenBank/DDBJ databases">
        <authorList>
            <person name="Kreplak J."/>
        </authorList>
    </citation>
    <scope>NUCLEOTIDE SEQUENCE [LARGE SCALE GENOMIC DNA]</scope>
</reference>
<feature type="compositionally biased region" description="Acidic residues" evidence="12">
    <location>
        <begin position="44"/>
        <end position="53"/>
    </location>
</feature>
<feature type="compositionally biased region" description="Polar residues" evidence="12">
    <location>
        <begin position="611"/>
        <end position="633"/>
    </location>
</feature>
<dbReference type="AlphaFoldDB" id="A0AAV0ZIJ5"/>
<feature type="region of interest" description="Disordered" evidence="12">
    <location>
        <begin position="487"/>
        <end position="509"/>
    </location>
</feature>
<evidence type="ECO:0000256" key="1">
    <source>
        <dbReference type="ARBA" id="ARBA00004389"/>
    </source>
</evidence>
<proteinExistence type="inferred from homology"/>
<comment type="similarity">
    <text evidence="2">Belongs to the remorin family.</text>
</comment>
<evidence type="ECO:0000256" key="9">
    <source>
        <dbReference type="ARBA" id="ARBA00023180"/>
    </source>
</evidence>
<accession>A0AAV0ZIJ5</accession>
<dbReference type="Pfam" id="PF03763">
    <property type="entry name" value="Remorin_C"/>
    <property type="match status" value="1"/>
</dbReference>
<keyword evidence="3" id="KW-0812">Transmembrane</keyword>
<dbReference type="EMBL" id="OX451737">
    <property type="protein sequence ID" value="CAI8597622.1"/>
    <property type="molecule type" value="Genomic_DNA"/>
</dbReference>
<feature type="signal peptide" evidence="13">
    <location>
        <begin position="1"/>
        <end position="22"/>
    </location>
</feature>
<dbReference type="Proteomes" id="UP001157006">
    <property type="component" value="Chromosome 2"/>
</dbReference>
<keyword evidence="11" id="KW-0175">Coiled coil</keyword>
<dbReference type="SUPFAM" id="SSF81901">
    <property type="entry name" value="HCP-like"/>
    <property type="match status" value="2"/>
</dbReference>
<feature type="region of interest" description="Disordered" evidence="12">
    <location>
        <begin position="33"/>
        <end position="86"/>
    </location>
</feature>
<dbReference type="PANTHER" id="PTHR45084">
    <property type="entry name" value="ERAD-ASSOCIATED E3 UBIQUITIN-PROTEIN LIGASE COMPONENT HRD3A-RELATED"/>
    <property type="match status" value="1"/>
</dbReference>
<dbReference type="PANTHER" id="PTHR45084:SF1">
    <property type="entry name" value="ERAD-ASSOCIATED E3 UBIQUITIN-PROTEIN LIGASE COMPONENT HRD3A-RELATED"/>
    <property type="match status" value="1"/>
</dbReference>
<evidence type="ECO:0000256" key="6">
    <source>
        <dbReference type="ARBA" id="ARBA00022824"/>
    </source>
</evidence>
<keyword evidence="4 13" id="KW-0732">Signal</keyword>
<comment type="similarity">
    <text evidence="10">Belongs to the sel-1 family.</text>
</comment>
<dbReference type="InterPro" id="IPR006597">
    <property type="entry name" value="Sel1-like"/>
</dbReference>
<evidence type="ECO:0000256" key="13">
    <source>
        <dbReference type="SAM" id="SignalP"/>
    </source>
</evidence>
<dbReference type="GO" id="GO:0036503">
    <property type="term" value="P:ERAD pathway"/>
    <property type="evidence" value="ECO:0007669"/>
    <property type="project" value="InterPro"/>
</dbReference>
<dbReference type="InterPro" id="IPR005516">
    <property type="entry name" value="Remorin_C"/>
</dbReference>
<dbReference type="FunFam" id="1.25.40.10:FF:001837">
    <property type="entry name" value="ERAD-associated E3 ubiquitin-protein ligase component HRD3A"/>
    <property type="match status" value="1"/>
</dbReference>
<dbReference type="GO" id="GO:0005789">
    <property type="term" value="C:endoplasmic reticulum membrane"/>
    <property type="evidence" value="ECO:0007669"/>
    <property type="project" value="UniProtKB-SubCell"/>
</dbReference>
<feature type="coiled-coil region" evidence="11">
    <location>
        <begin position="724"/>
        <end position="766"/>
    </location>
</feature>
<dbReference type="Pfam" id="PF08238">
    <property type="entry name" value="Sel1"/>
    <property type="match status" value="5"/>
</dbReference>
<evidence type="ECO:0000313" key="16">
    <source>
        <dbReference type="Proteomes" id="UP001157006"/>
    </source>
</evidence>
<feature type="domain" description="Remorin C-terminal" evidence="14">
    <location>
        <begin position="689"/>
        <end position="791"/>
    </location>
</feature>
<evidence type="ECO:0000259" key="14">
    <source>
        <dbReference type="Pfam" id="PF03763"/>
    </source>
</evidence>
<evidence type="ECO:0000256" key="2">
    <source>
        <dbReference type="ARBA" id="ARBA00005711"/>
    </source>
</evidence>
<keyword evidence="7" id="KW-1133">Transmembrane helix</keyword>
<evidence type="ECO:0000313" key="15">
    <source>
        <dbReference type="EMBL" id="CAI8597622.1"/>
    </source>
</evidence>
<keyword evidence="5" id="KW-0677">Repeat</keyword>
<feature type="compositionally biased region" description="Low complexity" evidence="12">
    <location>
        <begin position="74"/>
        <end position="85"/>
    </location>
</feature>
<keyword evidence="9" id="KW-0325">Glycoprotein</keyword>
<dbReference type="SMART" id="SM00671">
    <property type="entry name" value="SEL1"/>
    <property type="match status" value="5"/>
</dbReference>
<dbReference type="Gene3D" id="1.25.40.10">
    <property type="entry name" value="Tetratricopeptide repeat domain"/>
    <property type="match status" value="2"/>
</dbReference>
<evidence type="ECO:0000256" key="10">
    <source>
        <dbReference type="ARBA" id="ARBA00038101"/>
    </source>
</evidence>
<evidence type="ECO:0000256" key="12">
    <source>
        <dbReference type="SAM" id="MobiDB-lite"/>
    </source>
</evidence>
<name>A0AAV0ZIJ5_VICFA</name>
<organism evidence="15 16">
    <name type="scientific">Vicia faba</name>
    <name type="common">Broad bean</name>
    <name type="synonym">Faba vulgaris</name>
    <dbReference type="NCBI Taxonomy" id="3906"/>
    <lineage>
        <taxon>Eukaryota</taxon>
        <taxon>Viridiplantae</taxon>
        <taxon>Streptophyta</taxon>
        <taxon>Embryophyta</taxon>
        <taxon>Tracheophyta</taxon>
        <taxon>Spermatophyta</taxon>
        <taxon>Magnoliopsida</taxon>
        <taxon>eudicotyledons</taxon>
        <taxon>Gunneridae</taxon>
        <taxon>Pentapetalae</taxon>
        <taxon>rosids</taxon>
        <taxon>fabids</taxon>
        <taxon>Fabales</taxon>
        <taxon>Fabaceae</taxon>
        <taxon>Papilionoideae</taxon>
        <taxon>50 kb inversion clade</taxon>
        <taxon>NPAAA clade</taxon>
        <taxon>Hologalegina</taxon>
        <taxon>IRL clade</taxon>
        <taxon>Fabeae</taxon>
        <taxon>Vicia</taxon>
    </lineage>
</organism>
<keyword evidence="16" id="KW-1185">Reference proteome</keyword>
<evidence type="ECO:0000256" key="8">
    <source>
        <dbReference type="ARBA" id="ARBA00023136"/>
    </source>
</evidence>
<evidence type="ECO:0000256" key="4">
    <source>
        <dbReference type="ARBA" id="ARBA00022729"/>
    </source>
</evidence>
<keyword evidence="6" id="KW-0256">Endoplasmic reticulum</keyword>